<organism evidence="2 3">
    <name type="scientific">Elysia marginata</name>
    <dbReference type="NCBI Taxonomy" id="1093978"/>
    <lineage>
        <taxon>Eukaryota</taxon>
        <taxon>Metazoa</taxon>
        <taxon>Spiralia</taxon>
        <taxon>Lophotrochozoa</taxon>
        <taxon>Mollusca</taxon>
        <taxon>Gastropoda</taxon>
        <taxon>Heterobranchia</taxon>
        <taxon>Euthyneura</taxon>
        <taxon>Panpulmonata</taxon>
        <taxon>Sacoglossa</taxon>
        <taxon>Placobranchoidea</taxon>
        <taxon>Plakobranchidae</taxon>
        <taxon>Elysia</taxon>
    </lineage>
</organism>
<dbReference type="Proteomes" id="UP000762676">
    <property type="component" value="Unassembled WGS sequence"/>
</dbReference>
<sequence length="149" mass="16340">MAAVGPVPIRLAKFCSRRIYLVRETPGLRVTNQRRHTLFNRILSRTFSSSPSLWKSATSAQSKTLSEDDSPPLPFSSIPGPTGVAQWPVIGPIALFKPFSGGLLLHVLLVVEEQCIVLLRLSPQADSSVSIQQQQQREQEAALPCPVLI</sequence>
<proteinExistence type="predicted"/>
<gene>
    <name evidence="2" type="ORF">ElyMa_002392200</name>
</gene>
<comment type="caution">
    <text evidence="2">The sequence shown here is derived from an EMBL/GenBank/DDBJ whole genome shotgun (WGS) entry which is preliminary data.</text>
</comment>
<accession>A0AAV4GDU8</accession>
<dbReference type="AlphaFoldDB" id="A0AAV4GDU8"/>
<protein>
    <submittedName>
        <fullName evidence="2">Uncharacterized protein</fullName>
    </submittedName>
</protein>
<evidence type="ECO:0000313" key="2">
    <source>
        <dbReference type="EMBL" id="GFR83469.1"/>
    </source>
</evidence>
<evidence type="ECO:0000256" key="1">
    <source>
        <dbReference type="SAM" id="MobiDB-lite"/>
    </source>
</evidence>
<name>A0AAV4GDU8_9GAST</name>
<keyword evidence="3" id="KW-1185">Reference proteome</keyword>
<reference evidence="2 3" key="1">
    <citation type="journal article" date="2021" name="Elife">
        <title>Chloroplast acquisition without the gene transfer in kleptoplastic sea slugs, Plakobranchus ocellatus.</title>
        <authorList>
            <person name="Maeda T."/>
            <person name="Takahashi S."/>
            <person name="Yoshida T."/>
            <person name="Shimamura S."/>
            <person name="Takaki Y."/>
            <person name="Nagai Y."/>
            <person name="Toyoda A."/>
            <person name="Suzuki Y."/>
            <person name="Arimoto A."/>
            <person name="Ishii H."/>
            <person name="Satoh N."/>
            <person name="Nishiyama T."/>
            <person name="Hasebe M."/>
            <person name="Maruyama T."/>
            <person name="Minagawa J."/>
            <person name="Obokata J."/>
            <person name="Shigenobu S."/>
        </authorList>
    </citation>
    <scope>NUCLEOTIDE SEQUENCE [LARGE SCALE GENOMIC DNA]</scope>
</reference>
<feature type="region of interest" description="Disordered" evidence="1">
    <location>
        <begin position="52"/>
        <end position="71"/>
    </location>
</feature>
<dbReference type="EMBL" id="BMAT01004921">
    <property type="protein sequence ID" value="GFR83469.1"/>
    <property type="molecule type" value="Genomic_DNA"/>
</dbReference>
<feature type="compositionally biased region" description="Polar residues" evidence="1">
    <location>
        <begin position="52"/>
        <end position="64"/>
    </location>
</feature>
<evidence type="ECO:0000313" key="3">
    <source>
        <dbReference type="Proteomes" id="UP000762676"/>
    </source>
</evidence>